<accession>A0A399DXL8</accession>
<dbReference type="Proteomes" id="UP000266089">
    <property type="component" value="Unassembled WGS sequence"/>
</dbReference>
<dbReference type="SMART" id="SM00267">
    <property type="entry name" value="GGDEF"/>
    <property type="match status" value="1"/>
</dbReference>
<dbReference type="RefSeq" id="WP_027888402.1">
    <property type="nucleotide sequence ID" value="NZ_JBHSXZ010000053.1"/>
</dbReference>
<proteinExistence type="predicted"/>
<dbReference type="PANTHER" id="PTHR45138:SF9">
    <property type="entry name" value="DIGUANYLATE CYCLASE DGCM-RELATED"/>
    <property type="match status" value="1"/>
</dbReference>
<protein>
    <submittedName>
        <fullName evidence="2">Putative signaling protein</fullName>
    </submittedName>
</protein>
<dbReference type="GO" id="GO:1902201">
    <property type="term" value="P:negative regulation of bacterial-type flagellum-dependent cell motility"/>
    <property type="evidence" value="ECO:0007669"/>
    <property type="project" value="TreeGrafter"/>
</dbReference>
<name>A0A399DXL8_9DEIN</name>
<dbReference type="Pfam" id="PF00990">
    <property type="entry name" value="GGDEF"/>
    <property type="match status" value="1"/>
</dbReference>
<dbReference type="AlphaFoldDB" id="A0A399DXL8"/>
<dbReference type="Gene3D" id="3.30.70.270">
    <property type="match status" value="1"/>
</dbReference>
<dbReference type="InterPro" id="IPR029787">
    <property type="entry name" value="Nucleotide_cyclase"/>
</dbReference>
<dbReference type="GO" id="GO:0052621">
    <property type="term" value="F:diguanylate cyclase activity"/>
    <property type="evidence" value="ECO:0007669"/>
    <property type="project" value="TreeGrafter"/>
</dbReference>
<organism evidence="2 3">
    <name type="scientific">Meiothermus taiwanensis</name>
    <dbReference type="NCBI Taxonomy" id="172827"/>
    <lineage>
        <taxon>Bacteria</taxon>
        <taxon>Thermotogati</taxon>
        <taxon>Deinococcota</taxon>
        <taxon>Deinococci</taxon>
        <taxon>Thermales</taxon>
        <taxon>Thermaceae</taxon>
        <taxon>Meiothermus</taxon>
    </lineage>
</organism>
<reference evidence="2 3" key="1">
    <citation type="submission" date="2018-08" db="EMBL/GenBank/DDBJ databases">
        <title>Meiothermus cateniformans JCM 15151 genome sequencing project.</title>
        <authorList>
            <person name="Da Costa M.S."/>
            <person name="Albuquerque L."/>
            <person name="Raposo P."/>
            <person name="Froufe H.J.C."/>
            <person name="Barroso C.S."/>
            <person name="Egas C."/>
        </authorList>
    </citation>
    <scope>NUCLEOTIDE SEQUENCE [LARGE SCALE GENOMIC DNA]</scope>
    <source>
        <strain evidence="2 3">JCM 15151</strain>
    </source>
</reference>
<dbReference type="OrthoDB" id="23692at2"/>
<dbReference type="PROSITE" id="PS50887">
    <property type="entry name" value="GGDEF"/>
    <property type="match status" value="1"/>
</dbReference>
<dbReference type="SUPFAM" id="SSF55073">
    <property type="entry name" value="Nucleotide cyclase"/>
    <property type="match status" value="1"/>
</dbReference>
<evidence type="ECO:0000313" key="2">
    <source>
        <dbReference type="EMBL" id="RIH76994.1"/>
    </source>
</evidence>
<dbReference type="GO" id="GO:0005886">
    <property type="term" value="C:plasma membrane"/>
    <property type="evidence" value="ECO:0007669"/>
    <property type="project" value="TreeGrafter"/>
</dbReference>
<gene>
    <name evidence="2" type="ORF">Mcate_01542</name>
</gene>
<dbReference type="GO" id="GO:0043709">
    <property type="term" value="P:cell adhesion involved in single-species biofilm formation"/>
    <property type="evidence" value="ECO:0007669"/>
    <property type="project" value="TreeGrafter"/>
</dbReference>
<dbReference type="EMBL" id="QWKX01000033">
    <property type="protein sequence ID" value="RIH76994.1"/>
    <property type="molecule type" value="Genomic_DNA"/>
</dbReference>
<dbReference type="CDD" id="cd01949">
    <property type="entry name" value="GGDEF"/>
    <property type="match status" value="1"/>
</dbReference>
<evidence type="ECO:0000259" key="1">
    <source>
        <dbReference type="PROSITE" id="PS50887"/>
    </source>
</evidence>
<dbReference type="NCBIfam" id="TIGR00254">
    <property type="entry name" value="GGDEF"/>
    <property type="match status" value="1"/>
</dbReference>
<dbReference type="InterPro" id="IPR043128">
    <property type="entry name" value="Rev_trsase/Diguanyl_cyclase"/>
</dbReference>
<evidence type="ECO:0000313" key="3">
    <source>
        <dbReference type="Proteomes" id="UP000266089"/>
    </source>
</evidence>
<dbReference type="InterPro" id="IPR000160">
    <property type="entry name" value="GGDEF_dom"/>
</dbReference>
<feature type="domain" description="GGDEF" evidence="1">
    <location>
        <begin position="143"/>
        <end position="248"/>
    </location>
</feature>
<sequence>MSLESLLLRLLLLHEAVVGYSRLDFTSVLERAKHAAEWIFDGGKLELVPPEAAVGLPLRGRVPGGYGAYFPGPPEPLYLHLAHPKIDDPTELRLAALFVDYLLAALEGAGYREELERQARIDWLTGLGNRHALERRLRQGLSEGWGLALLDLDGLKQVNDTQGHLAGDRLLRGLADSLHRHHLEAYRLAGDEFVVVLNRGDLPQLHRALAGFDVSCGVAWAEEAQGEALLALADARMYQQKRSKGRGR</sequence>
<comment type="caution">
    <text evidence="2">The sequence shown here is derived from an EMBL/GenBank/DDBJ whole genome shotgun (WGS) entry which is preliminary data.</text>
</comment>
<dbReference type="KEGG" id="mtai:Mtai_v1c27700"/>
<dbReference type="InterPro" id="IPR050469">
    <property type="entry name" value="Diguanylate_Cyclase"/>
</dbReference>
<dbReference type="PANTHER" id="PTHR45138">
    <property type="entry name" value="REGULATORY COMPONENTS OF SENSORY TRANSDUCTION SYSTEM"/>
    <property type="match status" value="1"/>
</dbReference>